<reference evidence="1" key="3">
    <citation type="submission" date="2018-07" db="EMBL/GenBank/DDBJ databases">
        <title>WGS assembly of Glycine max.</title>
        <authorList>
            <person name="Schmutz J."/>
            <person name="Cannon S."/>
            <person name="Schlueter J."/>
            <person name="Ma J."/>
            <person name="Mitros T."/>
            <person name="Nelson W."/>
            <person name="Hyten D."/>
            <person name="Song Q."/>
            <person name="Thelen J."/>
            <person name="Cheng J."/>
            <person name="Xu D."/>
            <person name="Hellsten U."/>
            <person name="May G."/>
            <person name="Yu Y."/>
            <person name="Sakurai T."/>
            <person name="Umezawa T."/>
            <person name="Bhattacharyya M."/>
            <person name="Sandhu D."/>
            <person name="Valliyodan B."/>
            <person name="Lindquist E."/>
            <person name="Peto M."/>
            <person name="Grant D."/>
            <person name="Shu S."/>
            <person name="Goodstein D."/>
            <person name="Barry K."/>
            <person name="Futrell-Griggs M."/>
            <person name="Abernathy B."/>
            <person name="Du J."/>
            <person name="Tian Z."/>
            <person name="Zhu L."/>
            <person name="Gill N."/>
            <person name="Joshi T."/>
            <person name="Libault M."/>
            <person name="Sethuraman A."/>
            <person name="Zhang X."/>
            <person name="Shinozaki K."/>
            <person name="Nguyen H."/>
            <person name="Wing R."/>
            <person name="Cregan P."/>
            <person name="Specht J."/>
            <person name="Grimwood J."/>
            <person name="Rokhsar D."/>
            <person name="Stacey G."/>
            <person name="Shoemaker R."/>
            <person name="Jackson S."/>
        </authorList>
    </citation>
    <scope>NUCLEOTIDE SEQUENCE</scope>
    <source>
        <tissue evidence="1">Callus</tissue>
    </source>
</reference>
<dbReference type="HOGENOM" id="CLU_2201797_0_0_1"/>
<accession>K7N2C5</accession>
<gene>
    <name evidence="1" type="ORF">GLYMA_20G085700</name>
</gene>
<protein>
    <submittedName>
        <fullName evidence="1 2">Uncharacterized protein</fullName>
    </submittedName>
</protein>
<dbReference type="Proteomes" id="UP000008827">
    <property type="component" value="Chromosome 20"/>
</dbReference>
<reference evidence="2" key="2">
    <citation type="submission" date="2018-02" db="UniProtKB">
        <authorList>
            <consortium name="EnsemblPlants"/>
        </authorList>
    </citation>
    <scope>IDENTIFICATION</scope>
    <source>
        <strain evidence="2">Williams 82</strain>
    </source>
</reference>
<organism evidence="1">
    <name type="scientific">Glycine max</name>
    <name type="common">Soybean</name>
    <name type="synonym">Glycine hispida</name>
    <dbReference type="NCBI Taxonomy" id="3847"/>
    <lineage>
        <taxon>Eukaryota</taxon>
        <taxon>Viridiplantae</taxon>
        <taxon>Streptophyta</taxon>
        <taxon>Embryophyta</taxon>
        <taxon>Tracheophyta</taxon>
        <taxon>Spermatophyta</taxon>
        <taxon>Magnoliopsida</taxon>
        <taxon>eudicotyledons</taxon>
        <taxon>Gunneridae</taxon>
        <taxon>Pentapetalae</taxon>
        <taxon>rosids</taxon>
        <taxon>fabids</taxon>
        <taxon>Fabales</taxon>
        <taxon>Fabaceae</taxon>
        <taxon>Papilionoideae</taxon>
        <taxon>50 kb inversion clade</taxon>
        <taxon>NPAAA clade</taxon>
        <taxon>indigoferoid/millettioid clade</taxon>
        <taxon>Phaseoleae</taxon>
        <taxon>Glycine</taxon>
        <taxon>Glycine subgen. Soja</taxon>
    </lineage>
</organism>
<reference evidence="1 2" key="1">
    <citation type="journal article" date="2010" name="Nature">
        <title>Genome sequence of the palaeopolyploid soybean.</title>
        <authorList>
            <person name="Schmutz J."/>
            <person name="Cannon S.B."/>
            <person name="Schlueter J."/>
            <person name="Ma J."/>
            <person name="Mitros T."/>
            <person name="Nelson W."/>
            <person name="Hyten D.L."/>
            <person name="Song Q."/>
            <person name="Thelen J.J."/>
            <person name="Cheng J."/>
            <person name="Xu D."/>
            <person name="Hellsten U."/>
            <person name="May G.D."/>
            <person name="Yu Y."/>
            <person name="Sakurai T."/>
            <person name="Umezawa T."/>
            <person name="Bhattacharyya M.K."/>
            <person name="Sandhu D."/>
            <person name="Valliyodan B."/>
            <person name="Lindquist E."/>
            <person name="Peto M."/>
            <person name="Grant D."/>
            <person name="Shu S."/>
            <person name="Goodstein D."/>
            <person name="Barry K."/>
            <person name="Futrell-Griggs M."/>
            <person name="Abernathy B."/>
            <person name="Du J."/>
            <person name="Tian Z."/>
            <person name="Zhu L."/>
            <person name="Gill N."/>
            <person name="Joshi T."/>
            <person name="Libault M."/>
            <person name="Sethuraman A."/>
            <person name="Zhang X.-C."/>
            <person name="Shinozaki K."/>
            <person name="Nguyen H.T."/>
            <person name="Wing R.A."/>
            <person name="Cregan P."/>
            <person name="Specht J."/>
            <person name="Grimwood J."/>
            <person name="Rokhsar D."/>
            <person name="Stacey G."/>
            <person name="Shoemaker R.C."/>
            <person name="Jackson S.A."/>
        </authorList>
    </citation>
    <scope>NUCLEOTIDE SEQUENCE [LARGE SCALE GENOMIC DNA]</scope>
    <source>
        <strain evidence="2">cv. Williams 82</strain>
        <tissue evidence="1">Callus</tissue>
    </source>
</reference>
<proteinExistence type="predicted"/>
<dbReference type="InParanoid" id="K7N2C5"/>
<dbReference type="EnsemblPlants" id="KRG90356">
    <property type="protein sequence ID" value="KRG90356"/>
    <property type="gene ID" value="GLYMA_20G085700"/>
</dbReference>
<keyword evidence="3" id="KW-1185">Reference proteome</keyword>
<dbReference type="PaxDb" id="3847-GLYMA20G21466.1"/>
<evidence type="ECO:0000313" key="1">
    <source>
        <dbReference type="EMBL" id="KRG90356.1"/>
    </source>
</evidence>
<evidence type="ECO:0000313" key="3">
    <source>
        <dbReference type="Proteomes" id="UP000008827"/>
    </source>
</evidence>
<name>K7N2C5_SOYBN</name>
<evidence type="ECO:0000313" key="2">
    <source>
        <dbReference type="EnsemblPlants" id="KRG90356"/>
    </source>
</evidence>
<dbReference type="Gramene" id="KRG90356">
    <property type="protein sequence ID" value="KRG90356"/>
    <property type="gene ID" value="GLYMA_20G085700"/>
</dbReference>
<sequence length="108" mass="12831">MEGLILIFQVLRLQLEARMVLLLIKNLLSEELSSNIDQEDAKSDLFEVQKQNNAFKLVEKIKCFLKQMLQFTLEIVRIGMWPKKVKNNLRYLSYILRWFAKLCTLLQV</sequence>
<dbReference type="EMBL" id="CM000853">
    <property type="protein sequence ID" value="KRG90356.1"/>
    <property type="molecule type" value="Genomic_DNA"/>
</dbReference>
<dbReference type="AlphaFoldDB" id="K7N2C5"/>